<feature type="region of interest" description="Disordered" evidence="1">
    <location>
        <begin position="1"/>
        <end position="46"/>
    </location>
</feature>
<accession>A0A8H7PQD9</accession>
<feature type="region of interest" description="Disordered" evidence="1">
    <location>
        <begin position="58"/>
        <end position="98"/>
    </location>
</feature>
<dbReference type="AlphaFoldDB" id="A0A8H7PQD9"/>
<feature type="compositionally biased region" description="Low complexity" evidence="1">
    <location>
        <begin position="58"/>
        <end position="75"/>
    </location>
</feature>
<evidence type="ECO:0000256" key="1">
    <source>
        <dbReference type="SAM" id="MobiDB-lite"/>
    </source>
</evidence>
<evidence type="ECO:0000313" key="2">
    <source>
        <dbReference type="EMBL" id="KAG2177885.1"/>
    </source>
</evidence>
<gene>
    <name evidence="2" type="ORF">INT43_003132</name>
</gene>
<reference evidence="2" key="1">
    <citation type="submission" date="2020-12" db="EMBL/GenBank/DDBJ databases">
        <title>Metabolic potential, ecology and presence of endohyphal bacteria is reflected in genomic diversity of Mucoromycotina.</title>
        <authorList>
            <person name="Muszewska A."/>
            <person name="Okrasinska A."/>
            <person name="Steczkiewicz K."/>
            <person name="Drgas O."/>
            <person name="Orlowska M."/>
            <person name="Perlinska-Lenart U."/>
            <person name="Aleksandrzak-Piekarczyk T."/>
            <person name="Szatraj K."/>
            <person name="Zielenkiewicz U."/>
            <person name="Pilsyk S."/>
            <person name="Malc E."/>
            <person name="Mieczkowski P."/>
            <person name="Kruszewska J.S."/>
            <person name="Biernat P."/>
            <person name="Pawlowska J."/>
        </authorList>
    </citation>
    <scope>NUCLEOTIDE SEQUENCE</scope>
    <source>
        <strain evidence="2">WA0000067209</strain>
    </source>
</reference>
<protein>
    <submittedName>
        <fullName evidence="2">Uncharacterized protein</fullName>
    </submittedName>
</protein>
<evidence type="ECO:0000313" key="3">
    <source>
        <dbReference type="Proteomes" id="UP000654370"/>
    </source>
</evidence>
<dbReference type="Proteomes" id="UP000654370">
    <property type="component" value="Unassembled WGS sequence"/>
</dbReference>
<dbReference type="OrthoDB" id="2382382at2759"/>
<feature type="compositionally biased region" description="Polar residues" evidence="1">
    <location>
        <begin position="33"/>
        <end position="46"/>
    </location>
</feature>
<proteinExistence type="predicted"/>
<comment type="caution">
    <text evidence="2">The sequence shown here is derived from an EMBL/GenBank/DDBJ whole genome shotgun (WGS) entry which is preliminary data.</text>
</comment>
<keyword evidence="3" id="KW-1185">Reference proteome</keyword>
<dbReference type="EMBL" id="JAEPQZ010000008">
    <property type="protein sequence ID" value="KAG2177885.1"/>
    <property type="molecule type" value="Genomic_DNA"/>
</dbReference>
<organism evidence="2 3">
    <name type="scientific">Mortierella isabellina</name>
    <name type="common">Filamentous fungus</name>
    <name type="synonym">Umbelopsis isabellina</name>
    <dbReference type="NCBI Taxonomy" id="91625"/>
    <lineage>
        <taxon>Eukaryota</taxon>
        <taxon>Fungi</taxon>
        <taxon>Fungi incertae sedis</taxon>
        <taxon>Mucoromycota</taxon>
        <taxon>Mucoromycotina</taxon>
        <taxon>Umbelopsidomycetes</taxon>
        <taxon>Umbelopsidales</taxon>
        <taxon>Umbelopsidaceae</taxon>
        <taxon>Umbelopsis</taxon>
    </lineage>
</organism>
<name>A0A8H7PQD9_MORIS</name>
<sequence length="150" mass="17282">MLHISLPHKADKKDKRKSFPFGNRKPALRSRCRSTLSGCSEESDSRISNRLSRLFGTHSQKSFSDSSTSSRSSTSEETYRTHHGHKKRLIHTEDSVPPHMIPPYSPTGAWNGKFPYSNFYVRLPDGKWMIRYRTGDRDILGTDVFESYMI</sequence>